<dbReference type="InterPro" id="IPR013121">
    <property type="entry name" value="Fe_red_NAD-bd_6"/>
</dbReference>
<keyword evidence="10" id="KW-0406">Ion transport</keyword>
<evidence type="ECO:0000256" key="7">
    <source>
        <dbReference type="ARBA" id="ARBA00022982"/>
    </source>
</evidence>
<evidence type="ECO:0000313" key="17">
    <source>
        <dbReference type="EMBL" id="KZV94373.1"/>
    </source>
</evidence>
<evidence type="ECO:0000256" key="4">
    <source>
        <dbReference type="ARBA" id="ARBA00022448"/>
    </source>
</evidence>
<evidence type="ECO:0000256" key="8">
    <source>
        <dbReference type="ARBA" id="ARBA00022989"/>
    </source>
</evidence>
<name>A0A165J5V9_EXIGL</name>
<dbReference type="InterPro" id="IPR013112">
    <property type="entry name" value="FAD-bd_8"/>
</dbReference>
<dbReference type="PANTHER" id="PTHR32361">
    <property type="entry name" value="FERRIC/CUPRIC REDUCTASE TRANSMEMBRANE COMPONENT"/>
    <property type="match status" value="1"/>
</dbReference>
<evidence type="ECO:0000256" key="11">
    <source>
        <dbReference type="ARBA" id="ARBA00023136"/>
    </source>
</evidence>
<dbReference type="InParanoid" id="A0A165J5V9"/>
<comment type="subcellular location">
    <subcellularLocation>
        <location evidence="1">Cell membrane</location>
        <topology evidence="1">Multi-pass membrane protein</topology>
    </subcellularLocation>
</comment>
<dbReference type="PROSITE" id="PS51384">
    <property type="entry name" value="FAD_FR"/>
    <property type="match status" value="1"/>
</dbReference>
<dbReference type="GO" id="GO:0052851">
    <property type="term" value="F:ferric-chelate reductase (NADPH) activity"/>
    <property type="evidence" value="ECO:0007669"/>
    <property type="project" value="UniProtKB-EC"/>
</dbReference>
<dbReference type="InterPro" id="IPR039261">
    <property type="entry name" value="FNR_nucleotide-bd"/>
</dbReference>
<dbReference type="EC" id="1.16.1.9" evidence="3"/>
<feature type="transmembrane region" description="Helical" evidence="15">
    <location>
        <begin position="152"/>
        <end position="169"/>
    </location>
</feature>
<dbReference type="SUPFAM" id="SSF52343">
    <property type="entry name" value="Ferredoxin reductase-like, C-terminal NADP-linked domain"/>
    <property type="match status" value="1"/>
</dbReference>
<dbReference type="GO" id="GO:0005886">
    <property type="term" value="C:plasma membrane"/>
    <property type="evidence" value="ECO:0007669"/>
    <property type="project" value="UniProtKB-SubCell"/>
</dbReference>
<keyword evidence="8 15" id="KW-1133">Transmembrane helix</keyword>
<dbReference type="Proteomes" id="UP000077266">
    <property type="component" value="Unassembled WGS sequence"/>
</dbReference>
<evidence type="ECO:0000256" key="3">
    <source>
        <dbReference type="ARBA" id="ARBA00012668"/>
    </source>
</evidence>
<reference evidence="17 18" key="1">
    <citation type="journal article" date="2016" name="Mol. Biol. Evol.">
        <title>Comparative Genomics of Early-Diverging Mushroom-Forming Fungi Provides Insights into the Origins of Lignocellulose Decay Capabilities.</title>
        <authorList>
            <person name="Nagy L.G."/>
            <person name="Riley R."/>
            <person name="Tritt A."/>
            <person name="Adam C."/>
            <person name="Daum C."/>
            <person name="Floudas D."/>
            <person name="Sun H."/>
            <person name="Yadav J.S."/>
            <person name="Pangilinan J."/>
            <person name="Larsson K.H."/>
            <person name="Matsuura K."/>
            <person name="Barry K."/>
            <person name="Labutti K."/>
            <person name="Kuo R."/>
            <person name="Ohm R.A."/>
            <person name="Bhattacharya S.S."/>
            <person name="Shirouzu T."/>
            <person name="Yoshinaga Y."/>
            <person name="Martin F.M."/>
            <person name="Grigoriev I.V."/>
            <person name="Hibbett D.S."/>
        </authorList>
    </citation>
    <scope>NUCLEOTIDE SEQUENCE [LARGE SCALE GENOMIC DNA]</scope>
    <source>
        <strain evidence="17 18">HHB12029</strain>
    </source>
</reference>
<feature type="transmembrane region" description="Helical" evidence="15">
    <location>
        <begin position="220"/>
        <end position="238"/>
    </location>
</feature>
<dbReference type="Gene3D" id="3.40.50.80">
    <property type="entry name" value="Nucleotide-binding domain of ferredoxin-NADP reductase (FNR) module"/>
    <property type="match status" value="1"/>
</dbReference>
<comment type="similarity">
    <text evidence="2">Belongs to the ferric reductase (FRE) family.</text>
</comment>
<dbReference type="SFLD" id="SFLDS00052">
    <property type="entry name" value="Ferric_Reductase_Domain"/>
    <property type="match status" value="1"/>
</dbReference>
<dbReference type="PANTHER" id="PTHR32361:SF9">
    <property type="entry name" value="FERRIC REDUCTASE TRANSMEMBRANE COMPONENT 3-RELATED"/>
    <property type="match status" value="1"/>
</dbReference>
<accession>A0A165J5V9</accession>
<keyword evidence="7" id="KW-0249">Electron transport</keyword>
<proteinExistence type="inferred from homology"/>
<dbReference type="Pfam" id="PF08022">
    <property type="entry name" value="FAD_binding_8"/>
    <property type="match status" value="1"/>
</dbReference>
<evidence type="ECO:0000256" key="1">
    <source>
        <dbReference type="ARBA" id="ARBA00004651"/>
    </source>
</evidence>
<dbReference type="OrthoDB" id="4494341at2759"/>
<dbReference type="FunCoup" id="A0A165J5V9">
    <property type="interactions" value="233"/>
</dbReference>
<feature type="transmembrane region" description="Helical" evidence="15">
    <location>
        <begin position="190"/>
        <end position="208"/>
    </location>
</feature>
<evidence type="ECO:0000259" key="16">
    <source>
        <dbReference type="PROSITE" id="PS51384"/>
    </source>
</evidence>
<dbReference type="SUPFAM" id="SSF63380">
    <property type="entry name" value="Riboflavin synthase domain-like"/>
    <property type="match status" value="1"/>
</dbReference>
<keyword evidence="5" id="KW-1003">Cell membrane</keyword>
<feature type="transmembrane region" description="Helical" evidence="15">
    <location>
        <begin position="28"/>
        <end position="50"/>
    </location>
</feature>
<dbReference type="SFLD" id="SFLDG01168">
    <property type="entry name" value="Ferric_reductase_subgroup_(FRE"/>
    <property type="match status" value="1"/>
</dbReference>
<organism evidence="17 18">
    <name type="scientific">Exidia glandulosa HHB12029</name>
    <dbReference type="NCBI Taxonomy" id="1314781"/>
    <lineage>
        <taxon>Eukaryota</taxon>
        <taxon>Fungi</taxon>
        <taxon>Dikarya</taxon>
        <taxon>Basidiomycota</taxon>
        <taxon>Agaricomycotina</taxon>
        <taxon>Agaricomycetes</taxon>
        <taxon>Auriculariales</taxon>
        <taxon>Exidiaceae</taxon>
        <taxon>Exidia</taxon>
    </lineage>
</organism>
<evidence type="ECO:0000256" key="10">
    <source>
        <dbReference type="ARBA" id="ARBA00023065"/>
    </source>
</evidence>
<dbReference type="InterPro" id="IPR051410">
    <property type="entry name" value="Ferric/Cupric_Reductase"/>
</dbReference>
<dbReference type="EMBL" id="KV425974">
    <property type="protein sequence ID" value="KZV94373.1"/>
    <property type="molecule type" value="Genomic_DNA"/>
</dbReference>
<dbReference type="InterPro" id="IPR013130">
    <property type="entry name" value="Fe3_Rdtase_TM_dom"/>
</dbReference>
<keyword evidence="4" id="KW-0813">Transport</keyword>
<dbReference type="Pfam" id="PF08030">
    <property type="entry name" value="NAD_binding_6"/>
    <property type="match status" value="1"/>
</dbReference>
<dbReference type="InterPro" id="IPR017927">
    <property type="entry name" value="FAD-bd_FR_type"/>
</dbReference>
<comment type="catalytic activity">
    <reaction evidence="13">
        <text>2 a Fe(II)-siderophore + NADP(+) + H(+) = 2 a Fe(III)-siderophore + NADPH</text>
        <dbReference type="Rhea" id="RHEA:28795"/>
        <dbReference type="Rhea" id="RHEA-COMP:11342"/>
        <dbReference type="Rhea" id="RHEA-COMP:11344"/>
        <dbReference type="ChEBI" id="CHEBI:15378"/>
        <dbReference type="ChEBI" id="CHEBI:29033"/>
        <dbReference type="ChEBI" id="CHEBI:29034"/>
        <dbReference type="ChEBI" id="CHEBI:57783"/>
        <dbReference type="ChEBI" id="CHEBI:58349"/>
        <dbReference type="EC" id="1.16.1.9"/>
    </reaction>
</comment>
<sequence>MSSSPAAAAAASDRLRRIYLNVETTKELWWAVVSCFIAVLAGVRLVEVFLNVSRKAQIPSDPSALVEQEKHEEPARRRGAIALRRVPQAAVTAFRIAAFRWTVPIGPQARMLMADVWVILGYMAGVLVWDLTRSTHLEPAHNLNTKFYEDRSAHIASAQISLVVALAGKNNVISFLTGISHEKLNVVHRAGGRMIVLLLWIHAIGRLYTGIGNFDYFETTWMKAGLVGVSAYTLVALLSLRPIRTVAYEFFFITHIALTALAIACGIVHRPECQHYFWPGFVVWAFDRTLRLLRLLTINLRWWRRGDKLVKGHVELISPGTVRLTLRRPIAWTPGQHAYLILPSVSTLPSEAHPFTISSIPYPVDGSEAKSKEHDMVFIVRGMNGFTKRLHQHADEKGSGSVTAIVDGCYGYPPDLATYSTSVFIAGGSGVTYTLPLFMNLIRMARLGKSSVRRIVFIWAIRDRDHVRWIGESLLQAVDAAPAHVSLEVKVFVTRAAMETVPGLEYAEEPSPTPPNASNSSISDKQAEKKLSDVETLATALNVQVGRPDVAQLLRHEIEPALGRISVNVAGPAPLARAVREALASDIAGPVGVLKGAPTVNLHIETFGVVGA</sequence>
<dbReference type="GO" id="GO:0006879">
    <property type="term" value="P:intracellular iron ion homeostasis"/>
    <property type="evidence" value="ECO:0007669"/>
    <property type="project" value="TreeGrafter"/>
</dbReference>
<feature type="region of interest" description="Disordered" evidence="14">
    <location>
        <begin position="504"/>
        <end position="525"/>
    </location>
</feature>
<dbReference type="Pfam" id="PF01794">
    <property type="entry name" value="Ferric_reduct"/>
    <property type="match status" value="1"/>
</dbReference>
<evidence type="ECO:0000256" key="12">
    <source>
        <dbReference type="ARBA" id="ARBA00023180"/>
    </source>
</evidence>
<keyword evidence="11 15" id="KW-0472">Membrane</keyword>
<evidence type="ECO:0000256" key="6">
    <source>
        <dbReference type="ARBA" id="ARBA00022692"/>
    </source>
</evidence>
<keyword evidence="6 15" id="KW-0812">Transmembrane</keyword>
<feature type="transmembrane region" description="Helical" evidence="15">
    <location>
        <begin position="112"/>
        <end position="132"/>
    </location>
</feature>
<feature type="domain" description="FAD-binding FR-type" evidence="16">
    <location>
        <begin position="301"/>
        <end position="416"/>
    </location>
</feature>
<keyword evidence="9" id="KW-0560">Oxidoreductase</keyword>
<gene>
    <name evidence="17" type="ORF">EXIGLDRAFT_708910</name>
</gene>
<dbReference type="InterPro" id="IPR017938">
    <property type="entry name" value="Riboflavin_synthase-like_b-brl"/>
</dbReference>
<dbReference type="AlphaFoldDB" id="A0A165J5V9"/>
<protein>
    <recommendedName>
        <fullName evidence="3">ferric-chelate reductase (NADPH)</fullName>
        <ecNumber evidence="3">1.16.1.9</ecNumber>
    </recommendedName>
</protein>
<evidence type="ECO:0000256" key="5">
    <source>
        <dbReference type="ARBA" id="ARBA00022475"/>
    </source>
</evidence>
<evidence type="ECO:0000256" key="9">
    <source>
        <dbReference type="ARBA" id="ARBA00023002"/>
    </source>
</evidence>
<evidence type="ECO:0000256" key="15">
    <source>
        <dbReference type="SAM" id="Phobius"/>
    </source>
</evidence>
<dbReference type="CDD" id="cd06186">
    <property type="entry name" value="NOX_Duox_like_FAD_NADP"/>
    <property type="match status" value="1"/>
</dbReference>
<evidence type="ECO:0000256" key="14">
    <source>
        <dbReference type="SAM" id="MobiDB-lite"/>
    </source>
</evidence>
<dbReference type="GO" id="GO:0015677">
    <property type="term" value="P:copper ion import"/>
    <property type="evidence" value="ECO:0007669"/>
    <property type="project" value="TreeGrafter"/>
</dbReference>
<dbReference type="GO" id="GO:0006826">
    <property type="term" value="P:iron ion transport"/>
    <property type="evidence" value="ECO:0007669"/>
    <property type="project" value="TreeGrafter"/>
</dbReference>
<dbReference type="STRING" id="1314781.A0A165J5V9"/>
<keyword evidence="12" id="KW-0325">Glycoprotein</keyword>
<feature type="transmembrane region" description="Helical" evidence="15">
    <location>
        <begin position="250"/>
        <end position="270"/>
    </location>
</feature>
<evidence type="ECO:0000313" key="18">
    <source>
        <dbReference type="Proteomes" id="UP000077266"/>
    </source>
</evidence>
<evidence type="ECO:0000256" key="2">
    <source>
        <dbReference type="ARBA" id="ARBA00006278"/>
    </source>
</evidence>
<evidence type="ECO:0000256" key="13">
    <source>
        <dbReference type="ARBA" id="ARBA00048483"/>
    </source>
</evidence>
<keyword evidence="18" id="KW-1185">Reference proteome</keyword>